<dbReference type="AlphaFoldDB" id="A0A8J5N5J5"/>
<name>A0A8J5N5J5_HOMAM</name>
<gene>
    <name evidence="2" type="ORF">Hamer_G022744</name>
</gene>
<evidence type="ECO:0000313" key="2">
    <source>
        <dbReference type="EMBL" id="KAG7173831.1"/>
    </source>
</evidence>
<organism evidence="2 3">
    <name type="scientific">Homarus americanus</name>
    <name type="common">American lobster</name>
    <dbReference type="NCBI Taxonomy" id="6706"/>
    <lineage>
        <taxon>Eukaryota</taxon>
        <taxon>Metazoa</taxon>
        <taxon>Ecdysozoa</taxon>
        <taxon>Arthropoda</taxon>
        <taxon>Crustacea</taxon>
        <taxon>Multicrustacea</taxon>
        <taxon>Malacostraca</taxon>
        <taxon>Eumalacostraca</taxon>
        <taxon>Eucarida</taxon>
        <taxon>Decapoda</taxon>
        <taxon>Pleocyemata</taxon>
        <taxon>Astacidea</taxon>
        <taxon>Nephropoidea</taxon>
        <taxon>Nephropidae</taxon>
        <taxon>Homarus</taxon>
    </lineage>
</organism>
<proteinExistence type="predicted"/>
<comment type="caution">
    <text evidence="2">The sequence shown here is derived from an EMBL/GenBank/DDBJ whole genome shotgun (WGS) entry which is preliminary data.</text>
</comment>
<dbReference type="Proteomes" id="UP000747542">
    <property type="component" value="Unassembled WGS sequence"/>
</dbReference>
<keyword evidence="3" id="KW-1185">Reference proteome</keyword>
<reference evidence="2" key="1">
    <citation type="journal article" date="2021" name="Sci. Adv.">
        <title>The American lobster genome reveals insights on longevity, neural, and immune adaptations.</title>
        <authorList>
            <person name="Polinski J.M."/>
            <person name="Zimin A.V."/>
            <person name="Clark K.F."/>
            <person name="Kohn A.B."/>
            <person name="Sadowski N."/>
            <person name="Timp W."/>
            <person name="Ptitsyn A."/>
            <person name="Khanna P."/>
            <person name="Romanova D.Y."/>
            <person name="Williams P."/>
            <person name="Greenwood S.J."/>
            <person name="Moroz L.L."/>
            <person name="Walt D.R."/>
            <person name="Bodnar A.G."/>
        </authorList>
    </citation>
    <scope>NUCLEOTIDE SEQUENCE</scope>
    <source>
        <strain evidence="2">GMGI-L3</strain>
    </source>
</reference>
<accession>A0A8J5N5J5</accession>
<evidence type="ECO:0000256" key="1">
    <source>
        <dbReference type="SAM" id="MobiDB-lite"/>
    </source>
</evidence>
<protein>
    <submittedName>
        <fullName evidence="2">Uncharacterized protein</fullName>
    </submittedName>
</protein>
<dbReference type="EMBL" id="JAHLQT010008788">
    <property type="protein sequence ID" value="KAG7173831.1"/>
    <property type="molecule type" value="Genomic_DNA"/>
</dbReference>
<evidence type="ECO:0000313" key="3">
    <source>
        <dbReference type="Proteomes" id="UP000747542"/>
    </source>
</evidence>
<sequence length="126" mass="13530">MSKINRLFDDYIALRLREGRLRNTSDKTRKSGNAGDGGGRLCGDDCGKGDCATPRTRLASRETQATAAVVSAEVGVVASVRKDDCWKGDSTTHRTRLASRETQATAVVVSAEVGFAASVRKGRENR</sequence>
<feature type="region of interest" description="Disordered" evidence="1">
    <location>
        <begin position="22"/>
        <end position="47"/>
    </location>
</feature>